<protein>
    <submittedName>
        <fullName evidence="1">Four helix bundle protein</fullName>
    </submittedName>
</protein>
<name>A0A1F7YX95_9BACT</name>
<dbReference type="Pfam" id="PF05635">
    <property type="entry name" value="23S_rRNA_IVP"/>
    <property type="match status" value="1"/>
</dbReference>
<dbReference type="PANTHER" id="PTHR38471">
    <property type="entry name" value="FOUR HELIX BUNDLE PROTEIN"/>
    <property type="match status" value="1"/>
</dbReference>
<proteinExistence type="predicted"/>
<gene>
    <name evidence="1" type="ORF">A2803_01025</name>
</gene>
<accession>A0A1F7YX95</accession>
<dbReference type="NCBIfam" id="TIGR02436">
    <property type="entry name" value="four helix bundle protein"/>
    <property type="match status" value="1"/>
</dbReference>
<dbReference type="InterPro" id="IPR012657">
    <property type="entry name" value="23S_rRNA-intervening_sequence"/>
</dbReference>
<dbReference type="AlphaFoldDB" id="A0A1F7YX95"/>
<comment type="caution">
    <text evidence="1">The sequence shown here is derived from an EMBL/GenBank/DDBJ whole genome shotgun (WGS) entry which is preliminary data.</text>
</comment>
<evidence type="ECO:0000313" key="2">
    <source>
        <dbReference type="Proteomes" id="UP000178870"/>
    </source>
</evidence>
<organism evidence="1 2">
    <name type="scientific">Candidatus Woesebacteria bacterium RIFCSPHIGHO2_01_FULL_44_21</name>
    <dbReference type="NCBI Taxonomy" id="1802503"/>
    <lineage>
        <taxon>Bacteria</taxon>
        <taxon>Candidatus Woeseibacteriota</taxon>
    </lineage>
</organism>
<dbReference type="PIRSF" id="PIRSF035652">
    <property type="entry name" value="CHP02436"/>
    <property type="match status" value="1"/>
</dbReference>
<dbReference type="Gene3D" id="1.20.1440.60">
    <property type="entry name" value="23S rRNA-intervening sequence"/>
    <property type="match status" value="1"/>
</dbReference>
<dbReference type="InterPro" id="IPR036583">
    <property type="entry name" value="23S_rRNA_IVS_sf"/>
</dbReference>
<dbReference type="SUPFAM" id="SSF158446">
    <property type="entry name" value="IVS-encoded protein-like"/>
    <property type="match status" value="1"/>
</dbReference>
<dbReference type="EMBL" id="MGGP01000020">
    <property type="protein sequence ID" value="OGM31850.1"/>
    <property type="molecule type" value="Genomic_DNA"/>
</dbReference>
<evidence type="ECO:0000313" key="1">
    <source>
        <dbReference type="EMBL" id="OGM31850.1"/>
    </source>
</evidence>
<sequence length="117" mass="13299">MLKNINYDLEERTTKFSKELISLCKKCRLDTISKPIVSQLVRSGTSVGANYSEANGASSKKDFRSKIFICKKESKETMYWLRLLAHNSPSVKEECLSLWKEAKELTLIFSAIAKSSK</sequence>
<dbReference type="PANTHER" id="PTHR38471:SF2">
    <property type="entry name" value="FOUR HELIX BUNDLE PROTEIN"/>
    <property type="match status" value="1"/>
</dbReference>
<dbReference type="Proteomes" id="UP000178870">
    <property type="component" value="Unassembled WGS sequence"/>
</dbReference>
<reference evidence="1 2" key="1">
    <citation type="journal article" date="2016" name="Nat. Commun.">
        <title>Thousands of microbial genomes shed light on interconnected biogeochemical processes in an aquifer system.</title>
        <authorList>
            <person name="Anantharaman K."/>
            <person name="Brown C.T."/>
            <person name="Hug L.A."/>
            <person name="Sharon I."/>
            <person name="Castelle C.J."/>
            <person name="Probst A.J."/>
            <person name="Thomas B.C."/>
            <person name="Singh A."/>
            <person name="Wilkins M.J."/>
            <person name="Karaoz U."/>
            <person name="Brodie E.L."/>
            <person name="Williams K.H."/>
            <person name="Hubbard S.S."/>
            <person name="Banfield J.F."/>
        </authorList>
    </citation>
    <scope>NUCLEOTIDE SEQUENCE [LARGE SCALE GENOMIC DNA]</scope>
</reference>